<evidence type="ECO:0000313" key="2">
    <source>
        <dbReference type="Proteomes" id="UP000626242"/>
    </source>
</evidence>
<dbReference type="PROSITE" id="PS51257">
    <property type="entry name" value="PROKAR_LIPOPROTEIN"/>
    <property type="match status" value="1"/>
</dbReference>
<organism evidence="1 2">
    <name type="scientific">Kaistella pullorum</name>
    <dbReference type="NCBI Taxonomy" id="2763074"/>
    <lineage>
        <taxon>Bacteria</taxon>
        <taxon>Pseudomonadati</taxon>
        <taxon>Bacteroidota</taxon>
        <taxon>Flavobacteriia</taxon>
        <taxon>Flavobacteriales</taxon>
        <taxon>Weeksellaceae</taxon>
        <taxon>Chryseobacterium group</taxon>
        <taxon>Kaistella</taxon>
    </lineage>
</organism>
<accession>A0ABR8WKR8</accession>
<evidence type="ECO:0008006" key="3">
    <source>
        <dbReference type="Google" id="ProtNLM"/>
    </source>
</evidence>
<gene>
    <name evidence="1" type="ORF">H9628_03230</name>
</gene>
<evidence type="ECO:0000313" key="1">
    <source>
        <dbReference type="EMBL" id="MBD8017473.1"/>
    </source>
</evidence>
<comment type="caution">
    <text evidence="1">The sequence shown here is derived from an EMBL/GenBank/DDBJ whole genome shotgun (WGS) entry which is preliminary data.</text>
</comment>
<name>A0ABR8WKR8_9FLAO</name>
<sequence>MKNLIIYILTAAAFASCTDTNKEDNLAQREQALSLKEQEFLAKEADYQQLLSLRDSLEHTAEKMPAEAVWPEEIMGKWSGKMICTESSCSEHVVGDTRNDIWEFSPNGLKITNKTGGERHFTGNISGTDLTLSSTDSATAASRSKITLALVDLASSRLKGSRELTGKDNCVAKFSVELEKAKN</sequence>
<proteinExistence type="predicted"/>
<keyword evidence="2" id="KW-1185">Reference proteome</keyword>
<dbReference type="EMBL" id="JACSPS010000001">
    <property type="protein sequence ID" value="MBD8017473.1"/>
    <property type="molecule type" value="Genomic_DNA"/>
</dbReference>
<dbReference type="Proteomes" id="UP000626242">
    <property type="component" value="Unassembled WGS sequence"/>
</dbReference>
<protein>
    <recommendedName>
        <fullName evidence="3">Lipocalin-like domain-containing protein</fullName>
    </recommendedName>
</protein>
<reference evidence="1 2" key="1">
    <citation type="submission" date="2020-08" db="EMBL/GenBank/DDBJ databases">
        <title>A Genomic Blueprint of the Chicken Gut Microbiome.</title>
        <authorList>
            <person name="Gilroy R."/>
            <person name="Ravi A."/>
            <person name="Getino M."/>
            <person name="Pursley I."/>
            <person name="Horton D.L."/>
            <person name="Alikhan N.-F."/>
            <person name="Baker D."/>
            <person name="Gharbi K."/>
            <person name="Hall N."/>
            <person name="Watson M."/>
            <person name="Adriaenssens E.M."/>
            <person name="Foster-Nyarko E."/>
            <person name="Jarju S."/>
            <person name="Secka A."/>
            <person name="Antonio M."/>
            <person name="Oren A."/>
            <person name="Chaudhuri R."/>
            <person name="La Ragione R.M."/>
            <person name="Hildebrand F."/>
            <person name="Pallen M.J."/>
        </authorList>
    </citation>
    <scope>NUCLEOTIDE SEQUENCE [LARGE SCALE GENOMIC DNA]</scope>
    <source>
        <strain evidence="1 2">Sa1CVA4</strain>
    </source>
</reference>
<dbReference type="RefSeq" id="WP_251832676.1">
    <property type="nucleotide sequence ID" value="NZ_JACSPS010000001.1"/>
</dbReference>